<evidence type="ECO:0008006" key="4">
    <source>
        <dbReference type="Google" id="ProtNLM"/>
    </source>
</evidence>
<dbReference type="EMBL" id="JAKFHA010000020">
    <property type="protein sequence ID" value="MCF2530998.1"/>
    <property type="molecule type" value="Genomic_DNA"/>
</dbReference>
<keyword evidence="1" id="KW-0732">Signal</keyword>
<evidence type="ECO:0000256" key="1">
    <source>
        <dbReference type="SAM" id="SignalP"/>
    </source>
</evidence>
<evidence type="ECO:0000313" key="2">
    <source>
        <dbReference type="EMBL" id="MCF2530998.1"/>
    </source>
</evidence>
<dbReference type="RefSeq" id="WP_235055666.1">
    <property type="nucleotide sequence ID" value="NZ_JAKFHA010000020.1"/>
</dbReference>
<proteinExistence type="predicted"/>
<protein>
    <recommendedName>
        <fullName evidence="4">Lipoprotein</fullName>
    </recommendedName>
</protein>
<comment type="caution">
    <text evidence="2">The sequence shown here is derived from an EMBL/GenBank/DDBJ whole genome shotgun (WGS) entry which is preliminary data.</text>
</comment>
<dbReference type="AlphaFoldDB" id="A0AA41U1R0"/>
<organism evidence="2 3">
    <name type="scientific">Yinghuangia soli</name>
    <dbReference type="NCBI Taxonomy" id="2908204"/>
    <lineage>
        <taxon>Bacteria</taxon>
        <taxon>Bacillati</taxon>
        <taxon>Actinomycetota</taxon>
        <taxon>Actinomycetes</taxon>
        <taxon>Kitasatosporales</taxon>
        <taxon>Streptomycetaceae</taxon>
        <taxon>Yinghuangia</taxon>
    </lineage>
</organism>
<feature type="chain" id="PRO_5041328892" description="Lipoprotein" evidence="1">
    <location>
        <begin position="33"/>
        <end position="81"/>
    </location>
</feature>
<gene>
    <name evidence="2" type="ORF">LZ495_27815</name>
</gene>
<name>A0AA41U1R0_9ACTN</name>
<reference evidence="2" key="1">
    <citation type="submission" date="2022-01" db="EMBL/GenBank/DDBJ databases">
        <title>Genome-Based Taxonomic Classification of the Phylum Actinobacteria.</title>
        <authorList>
            <person name="Gao Y."/>
        </authorList>
    </citation>
    <scope>NUCLEOTIDE SEQUENCE</scope>
    <source>
        <strain evidence="2">KLBMP 8922</strain>
    </source>
</reference>
<dbReference type="PROSITE" id="PS51257">
    <property type="entry name" value="PROKAR_LIPOPROTEIN"/>
    <property type="match status" value="1"/>
</dbReference>
<feature type="signal peptide" evidence="1">
    <location>
        <begin position="1"/>
        <end position="32"/>
    </location>
</feature>
<sequence>MRVAGDAARRRRGTIALFAVAAVLSLTTACNADKDADPALPPTGSAADATAVPTDIASIMAAVESAADRADSDAAAGDGDG</sequence>
<keyword evidence="3" id="KW-1185">Reference proteome</keyword>
<accession>A0AA41U1R0</accession>
<evidence type="ECO:0000313" key="3">
    <source>
        <dbReference type="Proteomes" id="UP001165378"/>
    </source>
</evidence>
<dbReference type="Proteomes" id="UP001165378">
    <property type="component" value="Unassembled WGS sequence"/>
</dbReference>